<evidence type="ECO:0000256" key="3">
    <source>
        <dbReference type="ARBA" id="ARBA00022722"/>
    </source>
</evidence>
<organism evidence="9 10">
    <name type="scientific">Luteococcus peritonei</name>
    <dbReference type="NCBI Taxonomy" id="88874"/>
    <lineage>
        <taxon>Bacteria</taxon>
        <taxon>Bacillati</taxon>
        <taxon>Actinomycetota</taxon>
        <taxon>Actinomycetes</taxon>
        <taxon>Propionibacteriales</taxon>
        <taxon>Propionibacteriaceae</taxon>
        <taxon>Luteococcus</taxon>
    </lineage>
</organism>
<keyword evidence="5 7" id="KW-0378">Hydrolase</keyword>
<dbReference type="InterPro" id="IPR020539">
    <property type="entry name" value="RNase_P_CS"/>
</dbReference>
<evidence type="ECO:0000256" key="4">
    <source>
        <dbReference type="ARBA" id="ARBA00022759"/>
    </source>
</evidence>
<sequence length="127" mass="13575">MLPAQTRMRSASDFRSTMRGGVRAARPTLVVHARTTNSPPSRVGFVVSKAVGNAVTRNRVKRRLRHLVVPLLAASPDLTVVVRALPAAATAPDRLADDLAGAWQTCLGRLERRGERPTTVASTGGVQ</sequence>
<dbReference type="InterPro" id="IPR020568">
    <property type="entry name" value="Ribosomal_Su5_D2-typ_SF"/>
</dbReference>
<dbReference type="InterPro" id="IPR000100">
    <property type="entry name" value="RNase_P"/>
</dbReference>
<comment type="caution">
    <text evidence="9">The sequence shown here is derived from an EMBL/GenBank/DDBJ whole genome shotgun (WGS) entry which is preliminary data.</text>
</comment>
<reference evidence="10" key="1">
    <citation type="journal article" date="2019" name="Int. J. Syst. Evol. Microbiol.">
        <title>The Global Catalogue of Microorganisms (GCM) 10K type strain sequencing project: providing services to taxonomists for standard genome sequencing and annotation.</title>
        <authorList>
            <consortium name="The Broad Institute Genomics Platform"/>
            <consortium name="The Broad Institute Genome Sequencing Center for Infectious Disease"/>
            <person name="Wu L."/>
            <person name="Ma J."/>
        </authorList>
    </citation>
    <scope>NUCLEOTIDE SEQUENCE [LARGE SCALE GENOMIC DNA]</scope>
    <source>
        <strain evidence="10">CAIM 431</strain>
    </source>
</reference>
<dbReference type="EMBL" id="JBHUFZ010000032">
    <property type="protein sequence ID" value="MFD1891191.1"/>
    <property type="molecule type" value="Genomic_DNA"/>
</dbReference>
<keyword evidence="3 7" id="KW-0540">Nuclease</keyword>
<dbReference type="PROSITE" id="PS00648">
    <property type="entry name" value="RIBONUCLEASE_P"/>
    <property type="match status" value="1"/>
</dbReference>
<protein>
    <recommendedName>
        <fullName evidence="7 8">Ribonuclease P protein component</fullName>
        <shortName evidence="7">RNase P protein</shortName>
        <shortName evidence="7">RNaseP protein</shortName>
        <ecNumber evidence="7 8">3.1.26.5</ecNumber>
    </recommendedName>
    <alternativeName>
        <fullName evidence="7">Protein C5</fullName>
    </alternativeName>
</protein>
<keyword evidence="4 7" id="KW-0255">Endonuclease</keyword>
<keyword evidence="10" id="KW-1185">Reference proteome</keyword>
<comment type="catalytic activity">
    <reaction evidence="7">
        <text>Endonucleolytic cleavage of RNA, removing 5'-extranucleotides from tRNA precursor.</text>
        <dbReference type="EC" id="3.1.26.5"/>
    </reaction>
</comment>
<dbReference type="HAMAP" id="MF_00227">
    <property type="entry name" value="RNase_P"/>
    <property type="match status" value="1"/>
</dbReference>
<dbReference type="Proteomes" id="UP001597326">
    <property type="component" value="Unassembled WGS sequence"/>
</dbReference>
<dbReference type="InterPro" id="IPR014721">
    <property type="entry name" value="Ribsml_uS5_D2-typ_fold_subgr"/>
</dbReference>
<dbReference type="RefSeq" id="WP_343875418.1">
    <property type="nucleotide sequence ID" value="NZ_BAAAIX010000033.1"/>
</dbReference>
<keyword evidence="6 7" id="KW-0694">RNA-binding</keyword>
<evidence type="ECO:0000256" key="6">
    <source>
        <dbReference type="ARBA" id="ARBA00022884"/>
    </source>
</evidence>
<evidence type="ECO:0000256" key="5">
    <source>
        <dbReference type="ARBA" id="ARBA00022801"/>
    </source>
</evidence>
<evidence type="ECO:0000313" key="9">
    <source>
        <dbReference type="EMBL" id="MFD1891191.1"/>
    </source>
</evidence>
<keyword evidence="2 7" id="KW-0819">tRNA processing</keyword>
<dbReference type="Gene3D" id="3.30.230.10">
    <property type="match status" value="1"/>
</dbReference>
<dbReference type="GO" id="GO:0004526">
    <property type="term" value="F:ribonuclease P activity"/>
    <property type="evidence" value="ECO:0007669"/>
    <property type="project" value="UniProtKB-EC"/>
</dbReference>
<comment type="similarity">
    <text evidence="7">Belongs to the RnpA family.</text>
</comment>
<evidence type="ECO:0000256" key="1">
    <source>
        <dbReference type="ARBA" id="ARBA00002663"/>
    </source>
</evidence>
<dbReference type="PANTHER" id="PTHR33992:SF1">
    <property type="entry name" value="RIBONUCLEASE P PROTEIN COMPONENT"/>
    <property type="match status" value="1"/>
</dbReference>
<comment type="function">
    <text evidence="1 7">RNaseP catalyzes the removal of the 5'-leader sequence from pre-tRNA to produce the mature 5'-terminus. It can also cleave other RNA substrates such as 4.5S RNA. The protein component plays an auxiliary but essential role in vivo by binding to the 5'-leader sequence and broadening the substrate specificity of the ribozyme.</text>
</comment>
<dbReference type="Pfam" id="PF00825">
    <property type="entry name" value="Ribonuclease_P"/>
    <property type="match status" value="1"/>
</dbReference>
<comment type="subunit">
    <text evidence="7">Consists of a catalytic RNA component (M1 or rnpB) and a protein subunit.</text>
</comment>
<evidence type="ECO:0000256" key="2">
    <source>
        <dbReference type="ARBA" id="ARBA00022694"/>
    </source>
</evidence>
<evidence type="ECO:0000313" key="10">
    <source>
        <dbReference type="Proteomes" id="UP001597326"/>
    </source>
</evidence>
<dbReference type="EC" id="3.1.26.5" evidence="7 8"/>
<dbReference type="PANTHER" id="PTHR33992">
    <property type="entry name" value="RIBONUCLEASE P PROTEIN COMPONENT"/>
    <property type="match status" value="1"/>
</dbReference>
<dbReference type="SUPFAM" id="SSF54211">
    <property type="entry name" value="Ribosomal protein S5 domain 2-like"/>
    <property type="match status" value="1"/>
</dbReference>
<proteinExistence type="inferred from homology"/>
<evidence type="ECO:0000256" key="8">
    <source>
        <dbReference type="NCBIfam" id="TIGR00188"/>
    </source>
</evidence>
<dbReference type="NCBIfam" id="TIGR00188">
    <property type="entry name" value="rnpA"/>
    <property type="match status" value="1"/>
</dbReference>
<name>A0ABW4RY32_9ACTN</name>
<evidence type="ECO:0000256" key="7">
    <source>
        <dbReference type="HAMAP-Rule" id="MF_00227"/>
    </source>
</evidence>
<gene>
    <name evidence="7 9" type="primary">rnpA</name>
    <name evidence="9" type="ORF">ACFSCS_13510</name>
</gene>
<accession>A0ABW4RY32</accession>